<dbReference type="InterPro" id="IPR050445">
    <property type="entry name" value="Bact_polysacc_biosynth/exp"/>
</dbReference>
<keyword evidence="4" id="KW-1185">Reference proteome</keyword>
<keyword evidence="2" id="KW-0472">Membrane</keyword>
<evidence type="ECO:0008006" key="5">
    <source>
        <dbReference type="Google" id="ProtNLM"/>
    </source>
</evidence>
<dbReference type="PANTHER" id="PTHR32309">
    <property type="entry name" value="TYROSINE-PROTEIN KINASE"/>
    <property type="match status" value="1"/>
</dbReference>
<dbReference type="OrthoDB" id="6148968at2"/>
<protein>
    <recommendedName>
        <fullName evidence="5">Tyrosine kinase G-rich domain-containing protein</fullName>
    </recommendedName>
</protein>
<dbReference type="AlphaFoldDB" id="A0A433NRI6"/>
<name>A0A433NRI6_CHLFR</name>
<feature type="transmembrane region" description="Helical" evidence="2">
    <location>
        <begin position="436"/>
        <end position="456"/>
    </location>
</feature>
<keyword evidence="1" id="KW-0175">Coiled coil</keyword>
<dbReference type="Proteomes" id="UP000268857">
    <property type="component" value="Unassembled WGS sequence"/>
</dbReference>
<accession>A0A433NRI6</accession>
<dbReference type="GO" id="GO:0005886">
    <property type="term" value="C:plasma membrane"/>
    <property type="evidence" value="ECO:0007669"/>
    <property type="project" value="TreeGrafter"/>
</dbReference>
<feature type="transmembrane region" description="Helical" evidence="2">
    <location>
        <begin position="21"/>
        <end position="43"/>
    </location>
</feature>
<dbReference type="STRING" id="211165.GCA_000317285_05164"/>
<proteinExistence type="predicted"/>
<keyword evidence="2" id="KW-1133">Transmembrane helix</keyword>
<evidence type="ECO:0000256" key="2">
    <source>
        <dbReference type="SAM" id="Phobius"/>
    </source>
</evidence>
<organism evidence="3 4">
    <name type="scientific">Chlorogloeopsis fritschii PCC 6912</name>
    <dbReference type="NCBI Taxonomy" id="211165"/>
    <lineage>
        <taxon>Bacteria</taxon>
        <taxon>Bacillati</taxon>
        <taxon>Cyanobacteriota</taxon>
        <taxon>Cyanophyceae</taxon>
        <taxon>Nostocales</taxon>
        <taxon>Chlorogloeopsidaceae</taxon>
        <taxon>Chlorogloeopsis</taxon>
    </lineage>
</organism>
<dbReference type="GO" id="GO:0004713">
    <property type="term" value="F:protein tyrosine kinase activity"/>
    <property type="evidence" value="ECO:0007669"/>
    <property type="project" value="TreeGrafter"/>
</dbReference>
<reference evidence="3 4" key="1">
    <citation type="journal article" date="2019" name="Genome Biol. Evol.">
        <title>Day and night: Metabolic profiles and evolutionary relationships of six axenic non-marine cyanobacteria.</title>
        <authorList>
            <person name="Will S.E."/>
            <person name="Henke P."/>
            <person name="Boedeker C."/>
            <person name="Huang S."/>
            <person name="Brinkmann H."/>
            <person name="Rohde M."/>
            <person name="Jarek M."/>
            <person name="Friedl T."/>
            <person name="Seufert S."/>
            <person name="Schumacher M."/>
            <person name="Overmann J."/>
            <person name="Neumann-Schaal M."/>
            <person name="Petersen J."/>
        </authorList>
    </citation>
    <scope>NUCLEOTIDE SEQUENCE [LARGE SCALE GENOMIC DNA]</scope>
    <source>
        <strain evidence="3 4">PCC 6912</strain>
    </source>
</reference>
<evidence type="ECO:0000313" key="3">
    <source>
        <dbReference type="EMBL" id="RUR86813.1"/>
    </source>
</evidence>
<dbReference type="EMBL" id="RSCJ01000001">
    <property type="protein sequence ID" value="RUR86813.1"/>
    <property type="molecule type" value="Genomic_DNA"/>
</dbReference>
<feature type="coiled-coil region" evidence="1">
    <location>
        <begin position="179"/>
        <end position="235"/>
    </location>
</feature>
<feature type="coiled-coil region" evidence="1">
    <location>
        <begin position="351"/>
        <end position="395"/>
    </location>
</feature>
<evidence type="ECO:0000256" key="1">
    <source>
        <dbReference type="SAM" id="Coils"/>
    </source>
</evidence>
<comment type="caution">
    <text evidence="3">The sequence shown here is derived from an EMBL/GenBank/DDBJ whole genome shotgun (WGS) entry which is preliminary data.</text>
</comment>
<keyword evidence="2" id="KW-0812">Transmembrane</keyword>
<evidence type="ECO:0000313" key="4">
    <source>
        <dbReference type="Proteomes" id="UP000268857"/>
    </source>
</evidence>
<dbReference type="RefSeq" id="WP_016874272.1">
    <property type="nucleotide sequence ID" value="NZ_AJLN01000116.1"/>
</dbReference>
<gene>
    <name evidence="3" type="ORF">PCC6912_02560</name>
</gene>
<sequence>MTKYIEVSAYPGKSIANQGRWQNYLLLGIATNLALWVSALLYIKLTPPSYTSYSAVSLPGGGSNASLSIPNIGQASYESSSPYSASAAVDPRENYKFLAESEPVLKAAAEQLDMSLEEFGKPRFKVVPNTTVMSVEFNGATPEEAHKKSIVFYKAFESKLNQLRSQESVQREIGSQVTLKSSQKKLEIAQKRLSDYKARSGLNSEAQISDLTSNIEQLRRQRAEIVAQQQQATARLRQLSANLKVSSDQATDAFSLQTDQIFQQNLKNYSDASAALVVLESKFLPDHPTVVAERAKRDAAQQALLERGQSLLGRPASLENLISQLNVTTNNSNGSSRETLYQQLVTVQSEQKGLTAQAQTIDRQLAELENRLKNLAQQQTTLDALKRDLQVAEAVFSSTLTRLDLGKSNAFGSYPLIQLVTEPTLPDSPSQPKKTYAFLGAALGSIFATTGIVLLWQRDRRRTLMRWREEKPLIYE</sequence>
<dbReference type="PANTHER" id="PTHR32309:SF13">
    <property type="entry name" value="FERRIC ENTEROBACTIN TRANSPORT PROTEIN FEPE"/>
    <property type="match status" value="1"/>
</dbReference>